<accession>A0A097CSY1</accession>
<dbReference type="EMBL" id="KF826684">
    <property type="protein sequence ID" value="AIS85773.1"/>
    <property type="molecule type" value="Genomic_DNA"/>
</dbReference>
<gene>
    <name evidence="2" type="ORF">VASRM7_530</name>
</gene>
<evidence type="ECO:0000256" key="1">
    <source>
        <dbReference type="SAM" id="MobiDB-lite"/>
    </source>
</evidence>
<proteinExistence type="predicted"/>
<protein>
    <submittedName>
        <fullName evidence="2">Uncharacterized protein</fullName>
    </submittedName>
</protein>
<organism evidence="2">
    <name type="scientific">Verrucosispora sp. MS100047</name>
    <dbReference type="NCBI Taxonomy" id="1410949"/>
    <lineage>
        <taxon>Bacteria</taxon>
        <taxon>Bacillati</taxon>
        <taxon>Actinomycetota</taxon>
        <taxon>Actinomycetes</taxon>
        <taxon>Micromonosporales</taxon>
        <taxon>Micromonosporaceae</taxon>
        <taxon>Micromonospora</taxon>
    </lineage>
</organism>
<evidence type="ECO:0000313" key="2">
    <source>
        <dbReference type="EMBL" id="AIS85773.1"/>
    </source>
</evidence>
<reference evidence="2" key="1">
    <citation type="submission" date="2013-11" db="EMBL/GenBank/DDBJ databases">
        <title>New antitubercular compounds from marine-derived Verrucosispora sp. MS100047.</title>
        <authorList>
            <person name="Huang P."/>
            <person name="Xie F."/>
            <person name="Wang Q."/>
            <person name="Wang J."/>
            <person name="Wang Q."/>
            <person name="Abdel-Mageed W.M."/>
            <person name="Liu M."/>
            <person name="Han J."/>
            <person name="Song F."/>
            <person name="Dai H."/>
            <person name="Liu X."/>
            <person name="Zhang L."/>
        </authorList>
    </citation>
    <scope>NUCLEOTIDE SEQUENCE</scope>
    <source>
        <strain evidence="2">MS100047</strain>
    </source>
</reference>
<feature type="region of interest" description="Disordered" evidence="1">
    <location>
        <begin position="27"/>
        <end position="69"/>
    </location>
</feature>
<dbReference type="AlphaFoldDB" id="A0A097CSY1"/>
<sequence>MTPPTVGLQDHDQVLKADVTVLTADVTQNRNSPTASENVHGRLLRVSAPPGGPARRRPPIAMIGGRHPG</sequence>
<name>A0A097CSY1_9ACTN</name>
<feature type="compositionally biased region" description="Polar residues" evidence="1">
    <location>
        <begin position="27"/>
        <end position="37"/>
    </location>
</feature>